<evidence type="ECO:0000313" key="12">
    <source>
        <dbReference type="Proteomes" id="UP000192342"/>
    </source>
</evidence>
<dbReference type="FunFam" id="3.10.580.10:FF:000002">
    <property type="entry name" value="Magnesium/cobalt efflux protein CorC"/>
    <property type="match status" value="1"/>
</dbReference>
<evidence type="ECO:0000256" key="6">
    <source>
        <dbReference type="ARBA" id="ARBA00023285"/>
    </source>
</evidence>
<keyword evidence="6" id="KW-0170">Cobalt</keyword>
<evidence type="ECO:0000259" key="10">
    <source>
        <dbReference type="PROSITE" id="PS51371"/>
    </source>
</evidence>
<evidence type="ECO:0000256" key="2">
    <source>
        <dbReference type="ARBA" id="ARBA00022448"/>
    </source>
</evidence>
<dbReference type="GO" id="GO:0005886">
    <property type="term" value="C:plasma membrane"/>
    <property type="evidence" value="ECO:0007669"/>
    <property type="project" value="TreeGrafter"/>
</dbReference>
<dbReference type="Proteomes" id="UP000192342">
    <property type="component" value="Unassembled WGS sequence"/>
</dbReference>
<dbReference type="PROSITE" id="PS51371">
    <property type="entry name" value="CBS"/>
    <property type="match status" value="2"/>
</dbReference>
<evidence type="ECO:0000256" key="4">
    <source>
        <dbReference type="ARBA" id="ARBA00022842"/>
    </source>
</evidence>
<proteinExistence type="inferred from homology"/>
<dbReference type="AlphaFoldDB" id="A0A1Y1SE21"/>
<keyword evidence="4" id="KW-0460">Magnesium</keyword>
<keyword evidence="3" id="KW-0677">Repeat</keyword>
<dbReference type="Gene3D" id="3.10.580.10">
    <property type="entry name" value="CBS-domain"/>
    <property type="match status" value="1"/>
</dbReference>
<evidence type="ECO:0000256" key="9">
    <source>
        <dbReference type="PROSITE-ProRule" id="PRU00703"/>
    </source>
</evidence>
<keyword evidence="12" id="KW-1185">Reference proteome</keyword>
<dbReference type="Gene3D" id="3.30.465.10">
    <property type="match status" value="1"/>
</dbReference>
<evidence type="ECO:0000256" key="7">
    <source>
        <dbReference type="ARBA" id="ARBA00037273"/>
    </source>
</evidence>
<gene>
    <name evidence="11" type="ORF">ATO7_09452</name>
</gene>
<evidence type="ECO:0000256" key="3">
    <source>
        <dbReference type="ARBA" id="ARBA00022737"/>
    </source>
</evidence>
<dbReference type="InterPro" id="IPR005170">
    <property type="entry name" value="Transptr-assoc_dom"/>
</dbReference>
<dbReference type="SMART" id="SM01091">
    <property type="entry name" value="CorC_HlyC"/>
    <property type="match status" value="1"/>
</dbReference>
<feature type="domain" description="CBS" evidence="10">
    <location>
        <begin position="121"/>
        <end position="178"/>
    </location>
</feature>
<evidence type="ECO:0000256" key="8">
    <source>
        <dbReference type="ARBA" id="ARBA00040729"/>
    </source>
</evidence>
<evidence type="ECO:0000256" key="1">
    <source>
        <dbReference type="ARBA" id="ARBA00006337"/>
    </source>
</evidence>
<comment type="caution">
    <text evidence="11">The sequence shown here is derived from an EMBL/GenBank/DDBJ whole genome shotgun (WGS) entry which is preliminary data.</text>
</comment>
<feature type="domain" description="CBS" evidence="10">
    <location>
        <begin position="54"/>
        <end position="113"/>
    </location>
</feature>
<dbReference type="Pfam" id="PF00571">
    <property type="entry name" value="CBS"/>
    <property type="match status" value="2"/>
</dbReference>
<dbReference type="Pfam" id="PF03471">
    <property type="entry name" value="CorC_HlyC"/>
    <property type="match status" value="1"/>
</dbReference>
<dbReference type="InterPro" id="IPR044751">
    <property type="entry name" value="Ion_transp-like_CBS"/>
</dbReference>
<dbReference type="InterPro" id="IPR016169">
    <property type="entry name" value="FAD-bd_PCMH_sub2"/>
</dbReference>
<dbReference type="PANTHER" id="PTHR22777:SF27">
    <property type="entry name" value="MAGNESIUM AND COBALT EFFLUX PROTEIN CORC"/>
    <property type="match status" value="1"/>
</dbReference>
<organism evidence="11 12">
    <name type="scientific">Oceanococcus atlanticus</name>
    <dbReference type="NCBI Taxonomy" id="1317117"/>
    <lineage>
        <taxon>Bacteria</taxon>
        <taxon>Pseudomonadati</taxon>
        <taxon>Pseudomonadota</taxon>
        <taxon>Gammaproteobacteria</taxon>
        <taxon>Chromatiales</taxon>
        <taxon>Oceanococcaceae</taxon>
        <taxon>Oceanococcus</taxon>
    </lineage>
</organism>
<comment type="function">
    <text evidence="7">Plays a role in the transport of magnesium and cobalt ions.</text>
</comment>
<name>A0A1Y1SE21_9GAMM</name>
<dbReference type="Pfam" id="PF21917">
    <property type="entry name" value="NMB0537_N"/>
    <property type="match status" value="1"/>
</dbReference>
<dbReference type="CDD" id="cd04590">
    <property type="entry name" value="CBS_pair_CorC_HlyC_assoc"/>
    <property type="match status" value="1"/>
</dbReference>
<dbReference type="SUPFAM" id="SSF56176">
    <property type="entry name" value="FAD-binding/transporter-associated domain-like"/>
    <property type="match status" value="1"/>
</dbReference>
<dbReference type="GO" id="GO:0050660">
    <property type="term" value="F:flavin adenine dinucleotide binding"/>
    <property type="evidence" value="ECO:0007669"/>
    <property type="project" value="InterPro"/>
</dbReference>
<reference evidence="11 12" key="1">
    <citation type="submission" date="2013-04" db="EMBL/GenBank/DDBJ databases">
        <title>Oceanococcus atlanticus 22II-S10r2 Genome Sequencing.</title>
        <authorList>
            <person name="Lai Q."/>
            <person name="Li G."/>
            <person name="Shao Z."/>
        </authorList>
    </citation>
    <scope>NUCLEOTIDE SEQUENCE [LARGE SCALE GENOMIC DNA]</scope>
    <source>
        <strain evidence="11 12">22II-S10r2</strain>
    </source>
</reference>
<dbReference type="PANTHER" id="PTHR22777">
    <property type="entry name" value="HEMOLYSIN-RELATED"/>
    <property type="match status" value="1"/>
</dbReference>
<dbReference type="SMART" id="SM00116">
    <property type="entry name" value="CBS"/>
    <property type="match status" value="2"/>
</dbReference>
<comment type="similarity">
    <text evidence="1">Belongs to the UPF0053 family.</text>
</comment>
<evidence type="ECO:0000256" key="5">
    <source>
        <dbReference type="ARBA" id="ARBA00023122"/>
    </source>
</evidence>
<dbReference type="STRING" id="1317117.ATO7_09452"/>
<sequence length="271" mass="30437">MRRLGRSLAGAPRSREELSAILREARQFELMDADAQLMIEGVLKAADTPVEHIMIPRSQMVVIEHDMVIEDVLRAVVDSGHSRFPVIGENRDHVLGILLAKDLLKYAGQDVDTSEFRIQDCLRKAEFVPENKRLNVLLKEFRSGRNHMAMVVDEYGGVSGLVTIEDVLETIVGDIDDEYDETEGASILRQDSRHYLVKGLCSIEDFNTYFGATFSDQEFDTLGGLVTHHFGRLPKSGETLTLGEFEFQVARADSRRLAMLRVTVSGQPQQD</sequence>
<evidence type="ECO:0000313" key="11">
    <source>
        <dbReference type="EMBL" id="ORE87256.1"/>
    </source>
</evidence>
<protein>
    <recommendedName>
        <fullName evidence="8">Magnesium and cobalt efflux protein CorC</fullName>
    </recommendedName>
</protein>
<accession>A0A1Y1SE21</accession>
<dbReference type="InterPro" id="IPR054115">
    <property type="entry name" value="CorC_N"/>
</dbReference>
<dbReference type="InterPro" id="IPR000644">
    <property type="entry name" value="CBS_dom"/>
</dbReference>
<dbReference type="InterPro" id="IPR046342">
    <property type="entry name" value="CBS_dom_sf"/>
</dbReference>
<dbReference type="EMBL" id="AQQV01000002">
    <property type="protein sequence ID" value="ORE87256.1"/>
    <property type="molecule type" value="Genomic_DNA"/>
</dbReference>
<dbReference type="InterPro" id="IPR036318">
    <property type="entry name" value="FAD-bd_PCMH-like_sf"/>
</dbReference>
<keyword evidence="5 9" id="KW-0129">CBS domain</keyword>
<keyword evidence="2" id="KW-0813">Transport</keyword>
<dbReference type="SUPFAM" id="SSF54631">
    <property type="entry name" value="CBS-domain pair"/>
    <property type="match status" value="1"/>
</dbReference>